<comment type="caution">
    <text evidence="1">The sequence shown here is derived from an EMBL/GenBank/DDBJ whole genome shotgun (WGS) entry which is preliminary data.</text>
</comment>
<dbReference type="AlphaFoldDB" id="A0A369NK31"/>
<evidence type="ECO:0000313" key="1">
    <source>
        <dbReference type="EMBL" id="RDB81544.1"/>
    </source>
</evidence>
<accession>A0A369NK31</accession>
<dbReference type="Proteomes" id="UP000253752">
    <property type="component" value="Unassembled WGS sequence"/>
</dbReference>
<sequence>MGNRAVITTKERELALYLHWNGGRDTVEPLLRYCELQGYRPPSSDSYGWARMAQVMGNFFGGSLSVGIDRFDRIGDQGDNGVYVIDGWRIVERVREERDGDWSVVGWRAVDPSEEQRGHDFGGMLRAFDEAMPEGLRLGDFLGAVEVPASEVRLGDEVWMRTVGGGWETFPVVGFGQPAFNRIAVRIDAPDGARDVTYPDLPYVANYDHDGDFSWNSNNYVHGDTVRIRPRA</sequence>
<dbReference type="RefSeq" id="WP_009305443.1">
    <property type="nucleotide sequence ID" value="NZ_JADNMJ010000005.1"/>
</dbReference>
<name>A0A369NK31_EGGLN</name>
<gene>
    <name evidence="1" type="ORF">C1872_02390</name>
</gene>
<evidence type="ECO:0000313" key="2">
    <source>
        <dbReference type="Proteomes" id="UP000253752"/>
    </source>
</evidence>
<protein>
    <submittedName>
        <fullName evidence="1">Uncharacterized protein</fullName>
    </submittedName>
</protein>
<proteinExistence type="predicted"/>
<dbReference type="EMBL" id="PPTX01000002">
    <property type="protein sequence ID" value="RDB81544.1"/>
    <property type="molecule type" value="Genomic_DNA"/>
</dbReference>
<organism evidence="1 2">
    <name type="scientific">Eggerthella lenta</name>
    <name type="common">Eubacterium lentum</name>
    <dbReference type="NCBI Taxonomy" id="84112"/>
    <lineage>
        <taxon>Bacteria</taxon>
        <taxon>Bacillati</taxon>
        <taxon>Actinomycetota</taxon>
        <taxon>Coriobacteriia</taxon>
        <taxon>Eggerthellales</taxon>
        <taxon>Eggerthellaceae</taxon>
        <taxon>Eggerthella</taxon>
    </lineage>
</organism>
<reference evidence="1 2" key="1">
    <citation type="journal article" date="2018" name="Elife">
        <title>Discovery and characterization of a prevalent human gut bacterial enzyme sufficient for the inactivation of a family of plant toxins.</title>
        <authorList>
            <person name="Koppel N."/>
            <person name="Bisanz J.E."/>
            <person name="Pandelia M.E."/>
            <person name="Turnbaugh P.J."/>
            <person name="Balskus E.P."/>
        </authorList>
    </citation>
    <scope>NUCLEOTIDE SEQUENCE [LARGE SCALE GENOMIC DNA]</scope>
    <source>
        <strain evidence="1 2">MR1 #12</strain>
    </source>
</reference>